<dbReference type="Gene3D" id="2.60.40.1730">
    <property type="entry name" value="tricorn interacting facor f3 domain"/>
    <property type="match status" value="1"/>
</dbReference>
<dbReference type="GO" id="GO:0004177">
    <property type="term" value="F:aminopeptidase activity"/>
    <property type="evidence" value="ECO:0007669"/>
    <property type="project" value="UniProtKB-KW"/>
</dbReference>
<dbReference type="InterPro" id="IPR001930">
    <property type="entry name" value="Peptidase_M1"/>
</dbReference>
<evidence type="ECO:0000313" key="11">
    <source>
        <dbReference type="EMBL" id="SVA94740.1"/>
    </source>
</evidence>
<comment type="similarity">
    <text evidence="2">Belongs to the peptidase M1 family.</text>
</comment>
<evidence type="ECO:0000256" key="1">
    <source>
        <dbReference type="ARBA" id="ARBA00001947"/>
    </source>
</evidence>
<feature type="domain" description="Aminopeptidase N-like N-terminal" evidence="10">
    <location>
        <begin position="25"/>
        <end position="192"/>
    </location>
</feature>
<dbReference type="PANTHER" id="PTHR46322">
    <property type="entry name" value="PUROMYCIN-SENSITIVE AMINOPEPTIDASE"/>
    <property type="match status" value="1"/>
</dbReference>
<dbReference type="PANTHER" id="PTHR46322:SF1">
    <property type="entry name" value="PUROMYCIN-SENSITIVE AMINOPEPTIDASE"/>
    <property type="match status" value="1"/>
</dbReference>
<keyword evidence="6" id="KW-0378">Hydrolase</keyword>
<dbReference type="EMBL" id="UINC01023317">
    <property type="protein sequence ID" value="SVA94740.1"/>
    <property type="molecule type" value="Genomic_DNA"/>
</dbReference>
<name>A0A381ZZQ9_9ZZZZ</name>
<keyword evidence="5" id="KW-0479">Metal-binding</keyword>
<dbReference type="SUPFAM" id="SSF55486">
    <property type="entry name" value="Metalloproteases ('zincins'), catalytic domain"/>
    <property type="match status" value="1"/>
</dbReference>
<accession>A0A381ZZQ9</accession>
<reference evidence="11" key="1">
    <citation type="submission" date="2018-05" db="EMBL/GenBank/DDBJ databases">
        <authorList>
            <person name="Lanie J.A."/>
            <person name="Ng W.-L."/>
            <person name="Kazmierczak K.M."/>
            <person name="Andrzejewski T.M."/>
            <person name="Davidsen T.M."/>
            <person name="Wayne K.J."/>
            <person name="Tettelin H."/>
            <person name="Glass J.I."/>
            <person name="Rusch D."/>
            <person name="Podicherti R."/>
            <person name="Tsui H.-C.T."/>
            <person name="Winkler M.E."/>
        </authorList>
    </citation>
    <scope>NUCLEOTIDE SEQUENCE</scope>
</reference>
<evidence type="ECO:0000256" key="2">
    <source>
        <dbReference type="ARBA" id="ARBA00010136"/>
    </source>
</evidence>
<keyword evidence="4" id="KW-0645">Protease</keyword>
<dbReference type="PRINTS" id="PR00756">
    <property type="entry name" value="ALADIPTASE"/>
</dbReference>
<proteinExistence type="inferred from homology"/>
<evidence type="ECO:0000259" key="10">
    <source>
        <dbReference type="Pfam" id="PF17900"/>
    </source>
</evidence>
<dbReference type="GO" id="GO:0006508">
    <property type="term" value="P:proteolysis"/>
    <property type="evidence" value="ECO:0007669"/>
    <property type="project" value="UniProtKB-KW"/>
</dbReference>
<keyword evidence="8" id="KW-0482">Metalloprotease</keyword>
<dbReference type="GO" id="GO:0008237">
    <property type="term" value="F:metallopeptidase activity"/>
    <property type="evidence" value="ECO:0007669"/>
    <property type="project" value="UniProtKB-KW"/>
</dbReference>
<keyword evidence="7" id="KW-0862">Zinc</keyword>
<feature type="domain" description="Peptidase M1 membrane alanine aminopeptidase" evidence="9">
    <location>
        <begin position="232"/>
        <end position="387"/>
    </location>
</feature>
<evidence type="ECO:0000256" key="8">
    <source>
        <dbReference type="ARBA" id="ARBA00023049"/>
    </source>
</evidence>
<comment type="cofactor">
    <cofactor evidence="1">
        <name>Zn(2+)</name>
        <dbReference type="ChEBI" id="CHEBI:29105"/>
    </cofactor>
</comment>
<dbReference type="Pfam" id="PF17900">
    <property type="entry name" value="Peptidase_M1_N"/>
    <property type="match status" value="1"/>
</dbReference>
<sequence>MKQKYPQTTYLKDYTPPPFLVDKVDLEIDLGEEWSTVKARLCFRCNPDFEGENSTLVLDGQNMELQKIRLDNLEMNPNHYSVDEAHLTITGVPKKFELETEVRIQPQNNTELEGLYKSGQIFCTQCESEGFRKITYFIDRPDVMSLFSTKITADNGKYPIILSNGNPVESGEMDDGRHWIKWVDPYLKPSYLFALVAGNLLHIEDKFTTASGRDVRLRIYVEPENIEYCKHAMRSLKEAMRWDEERFGREYDLDLFMIVAVNDFNSGAMENKGLNIFNSKLILASQDTATDTDYYNIQGVVGHEYFHNWSGNRVTCRDWFQLSLKEGFTVFRDQEFSSDLNSRAVQRVADVDRLRTYQFPEDAGPMSHPVRPDSYMEINNFYTMTVY</sequence>
<organism evidence="11">
    <name type="scientific">marine metagenome</name>
    <dbReference type="NCBI Taxonomy" id="408172"/>
    <lineage>
        <taxon>unclassified sequences</taxon>
        <taxon>metagenomes</taxon>
        <taxon>ecological metagenomes</taxon>
    </lineage>
</organism>
<evidence type="ECO:0000256" key="6">
    <source>
        <dbReference type="ARBA" id="ARBA00022801"/>
    </source>
</evidence>
<dbReference type="InterPro" id="IPR012779">
    <property type="entry name" value="Peptidase_M1_pepN"/>
</dbReference>
<dbReference type="AlphaFoldDB" id="A0A381ZZQ9"/>
<evidence type="ECO:0000256" key="4">
    <source>
        <dbReference type="ARBA" id="ARBA00022670"/>
    </source>
</evidence>
<dbReference type="Gene3D" id="3.30.2010.30">
    <property type="match status" value="1"/>
</dbReference>
<gene>
    <name evidence="11" type="ORF">METZ01_LOCUS147594</name>
</gene>
<dbReference type="GO" id="GO:0008270">
    <property type="term" value="F:zinc ion binding"/>
    <property type="evidence" value="ECO:0007669"/>
    <property type="project" value="InterPro"/>
</dbReference>
<feature type="non-terminal residue" evidence="11">
    <location>
        <position position="387"/>
    </location>
</feature>
<evidence type="ECO:0000256" key="7">
    <source>
        <dbReference type="ARBA" id="ARBA00022833"/>
    </source>
</evidence>
<dbReference type="FunFam" id="3.30.2010.30:FF:000002">
    <property type="entry name" value="Putative aminopeptidase N"/>
    <property type="match status" value="1"/>
</dbReference>
<dbReference type="CDD" id="cd09600">
    <property type="entry name" value="M1_APN"/>
    <property type="match status" value="1"/>
</dbReference>
<protein>
    <submittedName>
        <fullName evidence="11">Uncharacterized protein</fullName>
    </submittedName>
</protein>
<evidence type="ECO:0000256" key="5">
    <source>
        <dbReference type="ARBA" id="ARBA00022723"/>
    </source>
</evidence>
<dbReference type="InterPro" id="IPR045357">
    <property type="entry name" value="Aminopeptidase_N-like_N"/>
</dbReference>
<dbReference type="FunFam" id="2.60.40.1730:FF:000005">
    <property type="entry name" value="Aminopeptidase N"/>
    <property type="match status" value="1"/>
</dbReference>
<evidence type="ECO:0000256" key="3">
    <source>
        <dbReference type="ARBA" id="ARBA00022438"/>
    </source>
</evidence>
<dbReference type="SUPFAM" id="SSF63737">
    <property type="entry name" value="Leukotriene A4 hydrolase N-terminal domain"/>
    <property type="match status" value="1"/>
</dbReference>
<dbReference type="InterPro" id="IPR027268">
    <property type="entry name" value="Peptidase_M4/M1_CTD_sf"/>
</dbReference>
<keyword evidence="3" id="KW-0031">Aminopeptidase</keyword>
<dbReference type="Gene3D" id="1.10.390.10">
    <property type="entry name" value="Neutral Protease Domain 2"/>
    <property type="match status" value="1"/>
</dbReference>
<dbReference type="InterPro" id="IPR014782">
    <property type="entry name" value="Peptidase_M1_dom"/>
</dbReference>
<dbReference type="Pfam" id="PF01433">
    <property type="entry name" value="Peptidase_M1"/>
    <property type="match status" value="1"/>
</dbReference>
<dbReference type="InterPro" id="IPR042097">
    <property type="entry name" value="Aminopeptidase_N-like_N_sf"/>
</dbReference>
<evidence type="ECO:0000259" key="9">
    <source>
        <dbReference type="Pfam" id="PF01433"/>
    </source>
</evidence>